<reference evidence="1" key="1">
    <citation type="submission" date="2021-03" db="EMBL/GenBank/DDBJ databases">
        <title>Evolutionary innovations through gain and loss of genes in the ectomycorrhizal Boletales.</title>
        <authorList>
            <person name="Wu G."/>
            <person name="Miyauchi S."/>
            <person name="Morin E."/>
            <person name="Yang Z.-L."/>
            <person name="Xu J."/>
            <person name="Martin F.M."/>
        </authorList>
    </citation>
    <scope>NUCLEOTIDE SEQUENCE</scope>
    <source>
        <strain evidence="1">BR01</strain>
    </source>
</reference>
<evidence type="ECO:0008006" key="3">
    <source>
        <dbReference type="Google" id="ProtNLM"/>
    </source>
</evidence>
<organism evidence="1 2">
    <name type="scientific">Boletus reticuloceps</name>
    <dbReference type="NCBI Taxonomy" id="495285"/>
    <lineage>
        <taxon>Eukaryota</taxon>
        <taxon>Fungi</taxon>
        <taxon>Dikarya</taxon>
        <taxon>Basidiomycota</taxon>
        <taxon>Agaricomycotina</taxon>
        <taxon>Agaricomycetes</taxon>
        <taxon>Agaricomycetidae</taxon>
        <taxon>Boletales</taxon>
        <taxon>Boletineae</taxon>
        <taxon>Boletaceae</taxon>
        <taxon>Boletoideae</taxon>
        <taxon>Boletus</taxon>
    </lineage>
</organism>
<dbReference type="OrthoDB" id="2692326at2759"/>
<evidence type="ECO:0000313" key="1">
    <source>
        <dbReference type="EMBL" id="KAG6373835.1"/>
    </source>
</evidence>
<keyword evidence="2" id="KW-1185">Reference proteome</keyword>
<dbReference type="EMBL" id="JAGFBS010000020">
    <property type="protein sequence ID" value="KAG6373835.1"/>
    <property type="molecule type" value="Genomic_DNA"/>
</dbReference>
<gene>
    <name evidence="1" type="ORF">JVT61DRAFT_5984</name>
</gene>
<dbReference type="SUPFAM" id="SSF52047">
    <property type="entry name" value="RNI-like"/>
    <property type="match status" value="1"/>
</dbReference>
<dbReference type="Proteomes" id="UP000683000">
    <property type="component" value="Unassembled WGS sequence"/>
</dbReference>
<dbReference type="AlphaFoldDB" id="A0A8I3A8U9"/>
<protein>
    <recommendedName>
        <fullName evidence="3">F-box protein</fullName>
    </recommendedName>
</protein>
<accession>A0A8I3A8U9</accession>
<proteinExistence type="predicted"/>
<name>A0A8I3A8U9_9AGAM</name>
<evidence type="ECO:0000313" key="2">
    <source>
        <dbReference type="Proteomes" id="UP000683000"/>
    </source>
</evidence>
<comment type="caution">
    <text evidence="1">The sequence shown here is derived from an EMBL/GenBank/DDBJ whole genome shotgun (WGS) entry which is preliminary data.</text>
</comment>
<sequence length="420" mass="47036">MRRLVKHLERIQELHLDFPDKCNSQILSKLSSPAPRLQDLKISVRRGLSEWSSVLFHGDTQALRTLRLSSCPVPWYLFKLNALTTLHLEKLPNRFRLSTEVFLAALNCMQDLKYLSLTNALASAAGFLSSAAFSTSSKINLCYLSRLLIVAPLSTVTALFSCVNIPGKTEVRLECRSEENSSPDDYTLLSSALARRFSMSEDQALSCLTIRSLIVESSQIGWGRLTFSALEHDCDSSISIPDMEWGRKIPLKVMICYDESRVGEDHVISDMCCSMPLTGVESLHVIYSPSSLAFWRKTLGHLQNLRYLKLSRGDMPDLASILSHSDLTIRGAMENRVGDAPSGHILVPRLEKLVLYQVDFDSSEEPDSDSEPVVTQRRLFDALSTRYAPQGRLILIQCMVGDINRLDMARSWDGIISSFG</sequence>